<evidence type="ECO:0000256" key="4">
    <source>
        <dbReference type="ARBA" id="ARBA00022512"/>
    </source>
</evidence>
<name>Q74Z85_EREGS</name>
<evidence type="ECO:0000256" key="17">
    <source>
        <dbReference type="ARBA" id="ARBA00038074"/>
    </source>
</evidence>
<dbReference type="SUPFAM" id="SSF49899">
    <property type="entry name" value="Concanavalin A-like lectins/glucanases"/>
    <property type="match status" value="1"/>
</dbReference>
<comment type="subcellular location">
    <subcellularLocation>
        <location evidence="3">Membrane</location>
        <topology evidence="3">Lipid-anchor</topology>
        <topology evidence="3">GPI-anchor</topology>
    </subcellularLocation>
    <subcellularLocation>
        <location evidence="2">Secreted</location>
        <location evidence="2">Cell wall</location>
    </subcellularLocation>
</comment>
<dbReference type="InterPro" id="IPR050546">
    <property type="entry name" value="Glycosyl_Hydrlase_16"/>
</dbReference>
<dbReference type="InterPro" id="IPR000757">
    <property type="entry name" value="Beta-glucanase-like"/>
</dbReference>
<reference evidence="25" key="2">
    <citation type="journal article" date="2013" name="G3 (Bethesda)">
        <title>Genomes of Ashbya fungi isolated from insects reveal four mating-type loci, numerous translocations, lack of transposons, and distinct gene duplications.</title>
        <authorList>
            <person name="Dietrich F.S."/>
            <person name="Voegeli S."/>
            <person name="Kuo S."/>
            <person name="Philippsen P."/>
        </authorList>
    </citation>
    <scope>GENOME REANNOTATION</scope>
    <source>
        <strain evidence="25">ATCC 10895 / CBS 109.51 / FGSC 9923 / NRRL Y-1056</strain>
    </source>
</reference>
<evidence type="ECO:0000256" key="12">
    <source>
        <dbReference type="ARBA" id="ARBA00023157"/>
    </source>
</evidence>
<evidence type="ECO:0000256" key="2">
    <source>
        <dbReference type="ARBA" id="ARBA00004191"/>
    </source>
</evidence>
<evidence type="ECO:0000256" key="10">
    <source>
        <dbReference type="ARBA" id="ARBA00022801"/>
    </source>
</evidence>
<keyword evidence="15" id="KW-0326">Glycosidase</keyword>
<dbReference type="OrthoDB" id="4781at2759"/>
<keyword evidence="5" id="KW-0964">Secreted</keyword>
<keyword evidence="9 22" id="KW-0732">Signal</keyword>
<evidence type="ECO:0000313" key="25">
    <source>
        <dbReference type="Proteomes" id="UP000000591"/>
    </source>
</evidence>
<keyword evidence="4" id="KW-0134">Cell wall</keyword>
<reference evidence="24 25" key="1">
    <citation type="journal article" date="2004" name="Science">
        <title>The Ashbya gossypii genome as a tool for mapping the ancient Saccharomyces cerevisiae genome.</title>
        <authorList>
            <person name="Dietrich F.S."/>
            <person name="Voegeli S."/>
            <person name="Brachat S."/>
            <person name="Lerch A."/>
            <person name="Gates K."/>
            <person name="Steiner S."/>
            <person name="Mohr C."/>
            <person name="Pohlmann R."/>
            <person name="Luedi P."/>
            <person name="Choi S."/>
            <person name="Wing R.A."/>
            <person name="Flavier A."/>
            <person name="Gaffney T.D."/>
            <person name="Philippsen P."/>
        </authorList>
    </citation>
    <scope>NUCLEOTIDE SEQUENCE [LARGE SCALE GENOMIC DNA]</scope>
    <source>
        <strain evidence="25">ATCC 10895 / CBS 109.51 / FGSC 9923 / NRRL Y-1056</strain>
    </source>
</reference>
<dbReference type="GO" id="GO:0016757">
    <property type="term" value="F:glycosyltransferase activity"/>
    <property type="evidence" value="ECO:0000318"/>
    <property type="project" value="GO_Central"/>
</dbReference>
<keyword evidence="16" id="KW-0961">Cell wall biogenesis/degradation</keyword>
<dbReference type="eggNOG" id="ENOG502QQ71">
    <property type="taxonomic scope" value="Eukaryota"/>
</dbReference>
<dbReference type="GO" id="GO:0008843">
    <property type="term" value="F:endochitinase activity"/>
    <property type="evidence" value="ECO:0007669"/>
    <property type="project" value="UniProtKB-EC"/>
</dbReference>
<gene>
    <name evidence="24" type="ORF">AGOS_AGR318C</name>
</gene>
<feature type="signal peptide" evidence="22">
    <location>
        <begin position="1"/>
        <end position="19"/>
    </location>
</feature>
<evidence type="ECO:0000256" key="7">
    <source>
        <dbReference type="ARBA" id="ARBA00022676"/>
    </source>
</evidence>
<evidence type="ECO:0000256" key="13">
    <source>
        <dbReference type="ARBA" id="ARBA00023180"/>
    </source>
</evidence>
<comment type="similarity">
    <text evidence="17">Belongs to the glycosyl hydrolase 16 family. CRH1 subfamily.</text>
</comment>
<feature type="compositionally biased region" description="Low complexity" evidence="21">
    <location>
        <begin position="314"/>
        <end position="417"/>
    </location>
</feature>
<dbReference type="RefSeq" id="NP_986984.1">
    <property type="nucleotide sequence ID" value="NM_212046.1"/>
</dbReference>
<evidence type="ECO:0000256" key="3">
    <source>
        <dbReference type="ARBA" id="ARBA00004589"/>
    </source>
</evidence>
<dbReference type="PANTHER" id="PTHR10963:SF68">
    <property type="entry name" value="GLYCOSIDASE CRH1-RELATED"/>
    <property type="match status" value="1"/>
</dbReference>
<evidence type="ECO:0000256" key="21">
    <source>
        <dbReference type="SAM" id="MobiDB-lite"/>
    </source>
</evidence>
<evidence type="ECO:0000256" key="18">
    <source>
        <dbReference type="PIRNR" id="PIRNR037299"/>
    </source>
</evidence>
<organism evidence="24 25">
    <name type="scientific">Eremothecium gossypii (strain ATCC 10895 / CBS 109.51 / FGSC 9923 / NRRL Y-1056)</name>
    <name type="common">Yeast</name>
    <name type="synonym">Ashbya gossypii</name>
    <dbReference type="NCBI Taxonomy" id="284811"/>
    <lineage>
        <taxon>Eukaryota</taxon>
        <taxon>Fungi</taxon>
        <taxon>Dikarya</taxon>
        <taxon>Ascomycota</taxon>
        <taxon>Saccharomycotina</taxon>
        <taxon>Saccharomycetes</taxon>
        <taxon>Saccharomycetales</taxon>
        <taxon>Saccharomycetaceae</taxon>
        <taxon>Eremothecium</taxon>
    </lineage>
</organism>
<dbReference type="KEGG" id="ago:AGOS_AGR318C"/>
<evidence type="ECO:0000256" key="8">
    <source>
        <dbReference type="ARBA" id="ARBA00022679"/>
    </source>
</evidence>
<evidence type="ECO:0000256" key="1">
    <source>
        <dbReference type="ARBA" id="ARBA00000822"/>
    </source>
</evidence>
<feature type="active site" description="Proton donor" evidence="19">
    <location>
        <position position="123"/>
    </location>
</feature>
<evidence type="ECO:0000256" key="19">
    <source>
        <dbReference type="PIRSR" id="PIRSR037299-1"/>
    </source>
</evidence>
<dbReference type="GO" id="GO:0005975">
    <property type="term" value="P:carbohydrate metabolic process"/>
    <property type="evidence" value="ECO:0007669"/>
    <property type="project" value="InterPro"/>
</dbReference>
<dbReference type="AlphaFoldDB" id="Q74Z85"/>
<keyword evidence="10 18" id="KW-0378">Hydrolase</keyword>
<evidence type="ECO:0000256" key="6">
    <source>
        <dbReference type="ARBA" id="ARBA00022622"/>
    </source>
</evidence>
<evidence type="ECO:0000256" key="22">
    <source>
        <dbReference type="SAM" id="SignalP"/>
    </source>
</evidence>
<evidence type="ECO:0000256" key="16">
    <source>
        <dbReference type="ARBA" id="ARBA00023316"/>
    </source>
</evidence>
<dbReference type="GO" id="GO:0009277">
    <property type="term" value="C:fungal-type cell wall"/>
    <property type="evidence" value="ECO:0000318"/>
    <property type="project" value="GO_Central"/>
</dbReference>
<dbReference type="PROSITE" id="PS51762">
    <property type="entry name" value="GH16_2"/>
    <property type="match status" value="1"/>
</dbReference>
<dbReference type="GeneID" id="4623287"/>
<dbReference type="EMBL" id="AE016820">
    <property type="protein sequence ID" value="AAS54808.1"/>
    <property type="molecule type" value="Genomic_DNA"/>
</dbReference>
<evidence type="ECO:0000256" key="20">
    <source>
        <dbReference type="PIRSR" id="PIRSR037299-2"/>
    </source>
</evidence>
<evidence type="ECO:0000256" key="5">
    <source>
        <dbReference type="ARBA" id="ARBA00022525"/>
    </source>
</evidence>
<dbReference type="OMA" id="DDDNWEG"/>
<proteinExistence type="inferred from homology"/>
<dbReference type="Gene3D" id="2.60.120.200">
    <property type="match status" value="1"/>
</dbReference>
<dbReference type="PANTHER" id="PTHR10963">
    <property type="entry name" value="GLYCOSYL HYDROLASE-RELATED"/>
    <property type="match status" value="1"/>
</dbReference>
<evidence type="ECO:0000256" key="14">
    <source>
        <dbReference type="ARBA" id="ARBA00023288"/>
    </source>
</evidence>
<dbReference type="CAZy" id="GH16">
    <property type="family name" value="Glycoside Hydrolase Family 16"/>
</dbReference>
<keyword evidence="12 20" id="KW-1015">Disulfide bond</keyword>
<feature type="domain" description="GH16" evidence="23">
    <location>
        <begin position="45"/>
        <end position="234"/>
    </location>
</feature>
<keyword evidence="7" id="KW-0328">Glycosyltransferase</keyword>
<evidence type="ECO:0000256" key="9">
    <source>
        <dbReference type="ARBA" id="ARBA00022729"/>
    </source>
</evidence>
<dbReference type="PIRSF" id="PIRSF037299">
    <property type="entry name" value="Glycosidase_CRH1_prd"/>
    <property type="match status" value="1"/>
</dbReference>
<comment type="catalytic activity">
    <reaction evidence="1">
        <text>Random endo-hydrolysis of N-acetyl-beta-D-glucosaminide (1-&gt;4)-beta-linkages in chitin and chitodextrins.</text>
        <dbReference type="EC" id="3.2.1.14"/>
    </reaction>
</comment>
<dbReference type="FunCoup" id="Q74Z85">
    <property type="interactions" value="42"/>
</dbReference>
<feature type="disulfide bond" evidence="20">
    <location>
        <begin position="25"/>
        <end position="33"/>
    </location>
</feature>
<dbReference type="EC" id="3.2.-.-" evidence="18"/>
<dbReference type="FunFam" id="2.60.120.200:FF:000162">
    <property type="entry name" value="Glycosidase"/>
    <property type="match status" value="1"/>
</dbReference>
<sequence>MHVPLGLLVAMSWCAGSAATAVQMCNPLKEKKCPENIALAASILEEFKDVPPGFSNYTDTGIVGYGPNGASFTLAKRWDNPAIMSDFYLMYGKVEVTFKAAPGKGIVSSFYLQSDARDEIDLEWLGGDTAQFQTNFFCKGNVTTYTRGAFHNVSRPQEEFHTYTIDWKMDELVFYLDGKPIRRVKNDTSEGYPQSPMRLYMGVWAGGDPTNHPGTVEWAGGQTDYSKVPFTAYIKRIIASDYSSGRSYMYSDVSEKGVTIHSTQGKIYGRYDTAQEEFNRIQREEKLDYSDLPLSAFSPNLASGSSEATSVTSSATSVTSSATSVTSSAGSVTSGVTSSATTGVSSATATGNSTSGTQVSSSARASSDHSLAATLLSSGHSTSQLSSTTSLTPSKSTTPVLTSRGTVETTPSSTVTPDASSIASFPVSENGAKRSYMPLTYVAALGILSLMG</sequence>
<keyword evidence="6" id="KW-0336">GPI-anchor</keyword>
<keyword evidence="8" id="KW-0808">Transferase</keyword>
<feature type="region of interest" description="Disordered" evidence="21">
    <location>
        <begin position="314"/>
        <end position="421"/>
    </location>
</feature>
<evidence type="ECO:0000259" key="23">
    <source>
        <dbReference type="PROSITE" id="PS51762"/>
    </source>
</evidence>
<dbReference type="InterPro" id="IPR017168">
    <property type="entry name" value="CHR-like"/>
</dbReference>
<dbReference type="Pfam" id="PF00722">
    <property type="entry name" value="Glyco_hydro_16"/>
    <property type="match status" value="1"/>
</dbReference>
<accession>Q74Z85</accession>
<dbReference type="GO" id="GO:0006030">
    <property type="term" value="P:chitin metabolic process"/>
    <property type="evidence" value="ECO:0000318"/>
    <property type="project" value="GO_Central"/>
</dbReference>
<dbReference type="CDD" id="cd02183">
    <property type="entry name" value="GH16_fungal_CRH1_transglycosylase"/>
    <property type="match status" value="1"/>
</dbReference>
<protein>
    <recommendedName>
        <fullName evidence="18">Crh-like protein</fullName>
        <ecNumber evidence="18">3.2.-.-</ecNumber>
    </recommendedName>
</protein>
<evidence type="ECO:0000313" key="24">
    <source>
        <dbReference type="EMBL" id="AAS54808.1"/>
    </source>
</evidence>
<dbReference type="Proteomes" id="UP000000591">
    <property type="component" value="Chromosome VII"/>
</dbReference>
<keyword evidence="14" id="KW-0449">Lipoprotein</keyword>
<dbReference type="HOGENOM" id="CLU_027506_2_2_1"/>
<dbReference type="InParanoid" id="Q74Z85"/>
<dbReference type="GO" id="GO:0031505">
    <property type="term" value="P:fungal-type cell wall organization"/>
    <property type="evidence" value="ECO:0000318"/>
    <property type="project" value="GO_Central"/>
</dbReference>
<feature type="chain" id="PRO_5004286385" description="Crh-like protein" evidence="22">
    <location>
        <begin position="20"/>
        <end position="452"/>
    </location>
</feature>
<evidence type="ECO:0000256" key="11">
    <source>
        <dbReference type="ARBA" id="ARBA00023136"/>
    </source>
</evidence>
<feature type="active site" description="Nucleophile" evidence="19">
    <location>
        <position position="119"/>
    </location>
</feature>
<dbReference type="STRING" id="284811.Q74Z85"/>
<keyword evidence="13" id="KW-0325">Glycoprotein</keyword>
<dbReference type="GO" id="GO:0098552">
    <property type="term" value="C:side of membrane"/>
    <property type="evidence" value="ECO:0007669"/>
    <property type="project" value="UniProtKB-KW"/>
</dbReference>
<keyword evidence="11 18" id="KW-0472">Membrane</keyword>
<dbReference type="GO" id="GO:0005576">
    <property type="term" value="C:extracellular region"/>
    <property type="evidence" value="ECO:0000318"/>
    <property type="project" value="GO_Central"/>
</dbReference>
<keyword evidence="25" id="KW-1185">Reference proteome</keyword>
<dbReference type="InterPro" id="IPR013320">
    <property type="entry name" value="ConA-like_dom_sf"/>
</dbReference>
<evidence type="ECO:0000256" key="15">
    <source>
        <dbReference type="ARBA" id="ARBA00023295"/>
    </source>
</evidence>